<sequence>MYAFFMAATALLSARRGGGPQDMPEGVRLSCDVLGVRHIDKPNRRDAFTRATPPTGDILVDIGEEDPGFALVDRIDELQSRIAREADPARRFKIADELCTLLGEPAEPEPPLGSFRGA</sequence>
<reference evidence="2" key="1">
    <citation type="submission" date="2017-09" db="EMBL/GenBank/DDBJ databases">
        <title>Depth-based differentiation of microbial function through sediment-hosted aquifers and enrichment of novel symbionts in the deep terrestrial subsurface.</title>
        <authorList>
            <person name="Probst A.J."/>
            <person name="Ladd B."/>
            <person name="Jarett J.K."/>
            <person name="Geller-Mcgrath D.E."/>
            <person name="Sieber C.M.K."/>
            <person name="Emerson J.B."/>
            <person name="Anantharaman K."/>
            <person name="Thomas B.C."/>
            <person name="Malmstrom R."/>
            <person name="Stieglmeier M."/>
            <person name="Klingl A."/>
            <person name="Woyke T."/>
            <person name="Ryan C.M."/>
            <person name="Banfield J.F."/>
        </authorList>
    </citation>
    <scope>NUCLEOTIDE SEQUENCE [LARGE SCALE GENOMIC DNA]</scope>
</reference>
<dbReference type="AlphaFoldDB" id="A0A2H0UL73"/>
<gene>
    <name evidence="1" type="ORF">COU11_01940</name>
</gene>
<dbReference type="Proteomes" id="UP000229526">
    <property type="component" value="Unassembled WGS sequence"/>
</dbReference>
<organism evidence="1 2">
    <name type="scientific">Candidatus Harrisonbacteria bacterium CG10_big_fil_rev_8_21_14_0_10_49_15</name>
    <dbReference type="NCBI Taxonomy" id="1974587"/>
    <lineage>
        <taxon>Bacteria</taxon>
        <taxon>Candidatus Harrisoniibacteriota</taxon>
    </lineage>
</organism>
<evidence type="ECO:0000313" key="2">
    <source>
        <dbReference type="Proteomes" id="UP000229526"/>
    </source>
</evidence>
<protein>
    <submittedName>
        <fullName evidence="1">Uncharacterized protein</fullName>
    </submittedName>
</protein>
<name>A0A2H0UL73_9BACT</name>
<dbReference type="EMBL" id="PFBD01000018">
    <property type="protein sequence ID" value="PIR87157.1"/>
    <property type="molecule type" value="Genomic_DNA"/>
</dbReference>
<proteinExistence type="predicted"/>
<comment type="caution">
    <text evidence="1">The sequence shown here is derived from an EMBL/GenBank/DDBJ whole genome shotgun (WGS) entry which is preliminary data.</text>
</comment>
<evidence type="ECO:0000313" key="1">
    <source>
        <dbReference type="EMBL" id="PIR87157.1"/>
    </source>
</evidence>
<accession>A0A2H0UL73</accession>